<name>A0A919K4B5_9ACTN</name>
<proteinExistence type="predicted"/>
<accession>A0A919K4B5</accession>
<dbReference type="InterPro" id="IPR010982">
    <property type="entry name" value="Lambda_DNA-bd_dom_sf"/>
</dbReference>
<evidence type="ECO:0000313" key="3">
    <source>
        <dbReference type="Proteomes" id="UP000636960"/>
    </source>
</evidence>
<comment type="caution">
    <text evidence="2">The sequence shown here is derived from an EMBL/GenBank/DDBJ whole genome shotgun (WGS) entry which is preliminary data.</text>
</comment>
<evidence type="ECO:0000313" key="2">
    <source>
        <dbReference type="EMBL" id="GIE99062.1"/>
    </source>
</evidence>
<dbReference type="PROSITE" id="PS50943">
    <property type="entry name" value="HTH_CROC1"/>
    <property type="match status" value="1"/>
</dbReference>
<dbReference type="InterPro" id="IPR001387">
    <property type="entry name" value="Cro/C1-type_HTH"/>
</dbReference>
<dbReference type="GO" id="GO:0003677">
    <property type="term" value="F:DNA binding"/>
    <property type="evidence" value="ECO:0007669"/>
    <property type="project" value="InterPro"/>
</dbReference>
<dbReference type="CDD" id="cd00093">
    <property type="entry name" value="HTH_XRE"/>
    <property type="match status" value="1"/>
</dbReference>
<dbReference type="SUPFAM" id="SSF47413">
    <property type="entry name" value="lambda repressor-like DNA-binding domains"/>
    <property type="match status" value="1"/>
</dbReference>
<feature type="domain" description="HTH cro/C1-type" evidence="1">
    <location>
        <begin position="37"/>
        <end position="77"/>
    </location>
</feature>
<organism evidence="2 3">
    <name type="scientific">Paractinoplanes rishiriensis</name>
    <dbReference type="NCBI Taxonomy" id="1050105"/>
    <lineage>
        <taxon>Bacteria</taxon>
        <taxon>Bacillati</taxon>
        <taxon>Actinomycetota</taxon>
        <taxon>Actinomycetes</taxon>
        <taxon>Micromonosporales</taxon>
        <taxon>Micromonosporaceae</taxon>
        <taxon>Paractinoplanes</taxon>
    </lineage>
</organism>
<evidence type="ECO:0000259" key="1">
    <source>
        <dbReference type="PROSITE" id="PS50943"/>
    </source>
</evidence>
<dbReference type="Pfam" id="PF13560">
    <property type="entry name" value="HTH_31"/>
    <property type="match status" value="1"/>
</dbReference>
<gene>
    <name evidence="2" type="ORF">Ari01nite_65270</name>
</gene>
<reference evidence="2" key="1">
    <citation type="submission" date="2021-01" db="EMBL/GenBank/DDBJ databases">
        <title>Whole genome shotgun sequence of Actinoplanes rishiriensis NBRC 108556.</title>
        <authorList>
            <person name="Komaki H."/>
            <person name="Tamura T."/>
        </authorList>
    </citation>
    <scope>NUCLEOTIDE SEQUENCE</scope>
    <source>
        <strain evidence="2">NBRC 108556</strain>
    </source>
</reference>
<keyword evidence="3" id="KW-1185">Reference proteome</keyword>
<sequence length="174" mass="19075">MARLRAKLMNPETAYVELIEQLRFAMVQAGKPCLSTLGKQVGYSKATLSKVFTGKAMPSWVLVQRLGELFGIPVSVVDEWYTLWTAANMHSRKPTITSTAAVRDTGTAAVRDGESGYKCPKCGSWVVDTTLHTGWHMEIEPSGRPAPPSESIQGWHAASEEITLLRTALGNEVR</sequence>
<dbReference type="EMBL" id="BOMV01000069">
    <property type="protein sequence ID" value="GIE99062.1"/>
    <property type="molecule type" value="Genomic_DNA"/>
</dbReference>
<dbReference type="RefSeq" id="WP_203786072.1">
    <property type="nucleotide sequence ID" value="NZ_BOMV01000069.1"/>
</dbReference>
<protein>
    <recommendedName>
        <fullName evidence="1">HTH cro/C1-type domain-containing protein</fullName>
    </recommendedName>
</protein>
<dbReference type="AlphaFoldDB" id="A0A919K4B5"/>
<dbReference type="Proteomes" id="UP000636960">
    <property type="component" value="Unassembled WGS sequence"/>
</dbReference>